<accession>A0A2T0A683</accession>
<feature type="compositionally biased region" description="Basic residues" evidence="1">
    <location>
        <begin position="95"/>
        <end position="107"/>
    </location>
</feature>
<feature type="region of interest" description="Disordered" evidence="1">
    <location>
        <begin position="269"/>
        <end position="341"/>
    </location>
</feature>
<organism evidence="2 3">
    <name type="scientific">Rhodotorula toruloides</name>
    <name type="common">Yeast</name>
    <name type="synonym">Rhodosporidium toruloides</name>
    <dbReference type="NCBI Taxonomy" id="5286"/>
    <lineage>
        <taxon>Eukaryota</taxon>
        <taxon>Fungi</taxon>
        <taxon>Dikarya</taxon>
        <taxon>Basidiomycota</taxon>
        <taxon>Pucciniomycotina</taxon>
        <taxon>Microbotryomycetes</taxon>
        <taxon>Sporidiobolales</taxon>
        <taxon>Sporidiobolaceae</taxon>
        <taxon>Rhodotorula</taxon>
    </lineage>
</organism>
<gene>
    <name evidence="2" type="ORF">AAT19DRAFT_16268</name>
</gene>
<feature type="region of interest" description="Disordered" evidence="1">
    <location>
        <begin position="1"/>
        <end position="253"/>
    </location>
</feature>
<feature type="region of interest" description="Disordered" evidence="1">
    <location>
        <begin position="354"/>
        <end position="541"/>
    </location>
</feature>
<feature type="compositionally biased region" description="Acidic residues" evidence="1">
    <location>
        <begin position="527"/>
        <end position="541"/>
    </location>
</feature>
<evidence type="ECO:0000313" key="2">
    <source>
        <dbReference type="EMBL" id="PRQ73515.1"/>
    </source>
</evidence>
<evidence type="ECO:0000313" key="3">
    <source>
        <dbReference type="Proteomes" id="UP000239560"/>
    </source>
</evidence>
<dbReference type="OrthoDB" id="2530518at2759"/>
<feature type="compositionally biased region" description="Low complexity" evidence="1">
    <location>
        <begin position="180"/>
        <end position="204"/>
    </location>
</feature>
<protein>
    <submittedName>
        <fullName evidence="2">Uncharacterized protein</fullName>
    </submittedName>
</protein>
<feature type="compositionally biased region" description="Basic and acidic residues" evidence="1">
    <location>
        <begin position="463"/>
        <end position="475"/>
    </location>
</feature>
<feature type="compositionally biased region" description="Low complexity" evidence="1">
    <location>
        <begin position="299"/>
        <end position="311"/>
    </location>
</feature>
<name>A0A2T0A683_RHOTO</name>
<feature type="compositionally biased region" description="Acidic residues" evidence="1">
    <location>
        <begin position="362"/>
        <end position="383"/>
    </location>
</feature>
<comment type="caution">
    <text evidence="2">The sequence shown here is derived from an EMBL/GenBank/DDBJ whole genome shotgun (WGS) entry which is preliminary data.</text>
</comment>
<feature type="compositionally biased region" description="Low complexity" evidence="1">
    <location>
        <begin position="61"/>
        <end position="72"/>
    </location>
</feature>
<dbReference type="AlphaFoldDB" id="A0A2T0A683"/>
<feature type="compositionally biased region" description="Basic and acidic residues" evidence="1">
    <location>
        <begin position="330"/>
        <end position="341"/>
    </location>
</feature>
<evidence type="ECO:0000256" key="1">
    <source>
        <dbReference type="SAM" id="MobiDB-lite"/>
    </source>
</evidence>
<feature type="compositionally biased region" description="Low complexity" evidence="1">
    <location>
        <begin position="433"/>
        <end position="449"/>
    </location>
</feature>
<feature type="compositionally biased region" description="Gly residues" evidence="1">
    <location>
        <begin position="239"/>
        <end position="249"/>
    </location>
</feature>
<feature type="compositionally biased region" description="Basic and acidic residues" evidence="1">
    <location>
        <begin position="113"/>
        <end position="122"/>
    </location>
</feature>
<feature type="compositionally biased region" description="Polar residues" evidence="1">
    <location>
        <begin position="271"/>
        <end position="285"/>
    </location>
</feature>
<dbReference type="Proteomes" id="UP000239560">
    <property type="component" value="Unassembled WGS sequence"/>
</dbReference>
<dbReference type="EMBL" id="LCTV02000008">
    <property type="protein sequence ID" value="PRQ73515.1"/>
    <property type="molecule type" value="Genomic_DNA"/>
</dbReference>
<proteinExistence type="predicted"/>
<feature type="compositionally biased region" description="Acidic residues" evidence="1">
    <location>
        <begin position="490"/>
        <end position="500"/>
    </location>
</feature>
<sequence length="541" mass="57714">MGASAGASTAMERRGLPELVLPGTEADGGRTSVGNNERMAEKRVASSPRPITFALPPLPSPRLSSTSPQLTPNSEHANPFATSPPSPSSGFLGRLGRKLSLGRRGSRKGAASSERRKSRDVSEQVPPALAVTEEKENVPPSTSPRTARTGVRVQLVDPGPSTTSAAAPPSPDLSRRRSLRVSSALLRRSKSEGSSPSPSSSAAPARRRRSARRGQDRLWTEEEKYAELASRRRAERGEGGQGEGGGDGGYVWDEGLGLCWDGREMVRPDLLSSTNLPPTEPSTSNSDFLPPSSFPQPSTPSGLSSSTPTPSHRIVYASTLSSFPPRPPLKGKERELTPAERVVREYREKWGWLEPSLRDVKLDDEEREEEKEDGEEEEGDEGDLPTPTPSNPLSTEGFPPLSPPPDARTLSRLDPSLPPHLSHTDSPSASPVSPTHASKASTASSSVPSERYGFTSRRRSSKGRGEGGRASRDLSAEGEGGSETSHGTAEDDEDDADDDEGEKRGAEGRLGVPPREKVGGSFVTADEGGEDDAVDDWQECE</sequence>
<reference evidence="2 3" key="1">
    <citation type="journal article" date="2018" name="Elife">
        <title>Functional genomics of lipid metabolism in the oleaginous yeast Rhodosporidium toruloides.</title>
        <authorList>
            <person name="Coradetti S.T."/>
            <person name="Pinel D."/>
            <person name="Geiselman G."/>
            <person name="Ito M."/>
            <person name="Mondo S."/>
            <person name="Reilly M.C."/>
            <person name="Cheng Y.F."/>
            <person name="Bauer S."/>
            <person name="Grigoriev I."/>
            <person name="Gladden J.M."/>
            <person name="Simmons B.A."/>
            <person name="Brem R."/>
            <person name="Arkin A.P."/>
            <person name="Skerker J.M."/>
        </authorList>
    </citation>
    <scope>NUCLEOTIDE SEQUENCE [LARGE SCALE GENOMIC DNA]</scope>
    <source>
        <strain evidence="2 3">NBRC 0880</strain>
    </source>
</reference>
<feature type="compositionally biased region" description="Basic and acidic residues" evidence="1">
    <location>
        <begin position="213"/>
        <end position="238"/>
    </location>
</feature>